<accession>A0A939C4E4</accession>
<organism evidence="1 2">
    <name type="scientific">Candidatus Iainarchaeum sp</name>
    <dbReference type="NCBI Taxonomy" id="3101447"/>
    <lineage>
        <taxon>Archaea</taxon>
        <taxon>Candidatus Iainarchaeota</taxon>
        <taxon>Candidatus Iainarchaeia</taxon>
        <taxon>Candidatus Iainarchaeales</taxon>
        <taxon>Candidatus Iainarchaeaceae</taxon>
        <taxon>Candidatus Iainarchaeum</taxon>
    </lineage>
</organism>
<dbReference type="Gene3D" id="3.30.460.40">
    <property type="match status" value="1"/>
</dbReference>
<evidence type="ECO:0000313" key="1">
    <source>
        <dbReference type="EMBL" id="MBN2067111.1"/>
    </source>
</evidence>
<dbReference type="AlphaFoldDB" id="A0A939C4E4"/>
<sequence>MERLVNDKNLLNQFAGDFVGVLDKSRIKYIIVSGFVAISHGRARGTEDIDIIVERIPIQKFEALHKGALKAGFECLQGSGPEMLFKDYLKENLSLRYVRKGQFVPEIELKLAKDALDENQIGERKKLPLTNLPFFFSSIEANLAFKEELLKSPKDLEDARHLRVIYAEKIDEGKVKEIKSLIRKLRLKAR</sequence>
<dbReference type="EMBL" id="JAFGDB010000025">
    <property type="protein sequence ID" value="MBN2067111.1"/>
    <property type="molecule type" value="Genomic_DNA"/>
</dbReference>
<proteinExistence type="predicted"/>
<reference evidence="1" key="1">
    <citation type="submission" date="2021-01" db="EMBL/GenBank/DDBJ databases">
        <title>Active Sulfur Cycling in an Early Earth Analoge.</title>
        <authorList>
            <person name="Hahn C.R."/>
            <person name="Youssef N.H."/>
            <person name="Elshahed M."/>
        </authorList>
    </citation>
    <scope>NUCLEOTIDE SEQUENCE</scope>
    <source>
        <strain evidence="1">Zod_Metabat.1151</strain>
    </source>
</reference>
<evidence type="ECO:0008006" key="3">
    <source>
        <dbReference type="Google" id="ProtNLM"/>
    </source>
</evidence>
<gene>
    <name evidence="1" type="ORF">JW744_01445</name>
</gene>
<comment type="caution">
    <text evidence="1">The sequence shown here is derived from an EMBL/GenBank/DDBJ whole genome shotgun (WGS) entry which is preliminary data.</text>
</comment>
<dbReference type="Proteomes" id="UP000809243">
    <property type="component" value="Unassembled WGS sequence"/>
</dbReference>
<dbReference type="InterPro" id="IPR043519">
    <property type="entry name" value="NT_sf"/>
</dbReference>
<dbReference type="SUPFAM" id="SSF81301">
    <property type="entry name" value="Nucleotidyltransferase"/>
    <property type="match status" value="1"/>
</dbReference>
<name>A0A939C4E4_9ARCH</name>
<protein>
    <recommendedName>
        <fullName evidence="3">Nucleotidyltransferase family protein</fullName>
    </recommendedName>
</protein>
<evidence type="ECO:0000313" key="2">
    <source>
        <dbReference type="Proteomes" id="UP000809243"/>
    </source>
</evidence>